<comment type="similarity">
    <text evidence="11 12">Belongs to the TonB-dependent receptor family.</text>
</comment>
<evidence type="ECO:0000256" key="6">
    <source>
        <dbReference type="ARBA" id="ARBA00023004"/>
    </source>
</evidence>
<feature type="signal peptide" evidence="13">
    <location>
        <begin position="1"/>
        <end position="34"/>
    </location>
</feature>
<feature type="chain" id="PRO_5047145308" evidence="13">
    <location>
        <begin position="35"/>
        <end position="780"/>
    </location>
</feature>
<dbReference type="InterPro" id="IPR012910">
    <property type="entry name" value="Plug_dom"/>
</dbReference>
<keyword evidence="17" id="KW-1185">Reference proteome</keyword>
<proteinExistence type="inferred from homology"/>
<evidence type="ECO:0000259" key="14">
    <source>
        <dbReference type="Pfam" id="PF00593"/>
    </source>
</evidence>
<keyword evidence="13" id="KW-0732">Signal</keyword>
<sequence>MKITNKKIQKSLRSGCGYVALLTASAAIAPASTAADTSDFSFEEIVVTAQKRNESLQDVPISVQVVGAAAIAQQNLTSVVTLAELYPSIHVAGSGRSSTYYMRGTGSGESQSFDQSVGTFVDNIYHGRSRNSAATFLDLDHVEILKGPQSTFFGNSAIAGAFNIVTKKPSHETEGWARGLIGPGGSNGGNYALEGAVNTPVTDELALRFAGTLNGQKGYLKNVNTDDRSPNEDNYAFRATALYEPSEDLEIILKGEFGKSVNKGGLILRQEDCPPPEPYTAAGFCALNLSEGVPIGLDTKEYVANEGNEIRLKTYEGVLTINYQMGDHTLTSTTGYGGYKYNLDLDDDGTTQHLLNVQAPEEYKQFSQEFRIASPVGETFEYMAGVYYQHYTLDIEQSLSYFFLTGPFSGIAPLAPYLPLGQRVNAYQTEDIYSAFGSFTWNVTDRLKLIGGIRGSIVKKDFDWALIYGTATENYGGVERFPADVEAIAGSLGLGNVGVINLDRKDDALLPSAKLQYQLNDGVMTYISYSRGFKSGGFSVADTSADPVNYPFNPEFVDAYELGIKGEFLDNTVSMNLALFWNDFSDLQVSIQGTNSNGGLINIVRNAAASRSKGVELEMQWLVSSSFKVAANATYLDSTYRSYPNAAPTYAQQYEGETVQDLSGRPTLYSPKWSGNVAATYTYDVSEDYTMTAEVIGIFSSSYFTYSTDDEQSIQDSYGRMDARLSLDIADSGWGFDIIGKNLFDKTVINFSGYQPTSFGSLFQGQEPPRQIMFQARYQF</sequence>
<dbReference type="PANTHER" id="PTHR32552:SF81">
    <property type="entry name" value="TONB-DEPENDENT OUTER MEMBRANE RECEPTOR"/>
    <property type="match status" value="1"/>
</dbReference>
<evidence type="ECO:0000256" key="8">
    <source>
        <dbReference type="ARBA" id="ARBA00023077"/>
    </source>
</evidence>
<dbReference type="Pfam" id="PF00593">
    <property type="entry name" value="TonB_dep_Rec_b-barrel"/>
    <property type="match status" value="1"/>
</dbReference>
<feature type="domain" description="TonB-dependent receptor plug" evidence="15">
    <location>
        <begin position="56"/>
        <end position="161"/>
    </location>
</feature>
<dbReference type="PROSITE" id="PS52016">
    <property type="entry name" value="TONB_DEPENDENT_REC_3"/>
    <property type="match status" value="1"/>
</dbReference>
<keyword evidence="10 11" id="KW-0998">Cell outer membrane</keyword>
<evidence type="ECO:0000256" key="3">
    <source>
        <dbReference type="ARBA" id="ARBA00022452"/>
    </source>
</evidence>
<evidence type="ECO:0000256" key="10">
    <source>
        <dbReference type="ARBA" id="ARBA00023237"/>
    </source>
</evidence>
<evidence type="ECO:0000256" key="4">
    <source>
        <dbReference type="ARBA" id="ARBA00022496"/>
    </source>
</evidence>
<name>A0ABV7D7M5_9PROT</name>
<protein>
    <submittedName>
        <fullName evidence="16">TonB-dependent receptor</fullName>
    </submittedName>
</protein>
<dbReference type="Gene3D" id="2.40.170.20">
    <property type="entry name" value="TonB-dependent receptor, beta-barrel domain"/>
    <property type="match status" value="1"/>
</dbReference>
<evidence type="ECO:0000256" key="5">
    <source>
        <dbReference type="ARBA" id="ARBA00022692"/>
    </source>
</evidence>
<comment type="subcellular location">
    <subcellularLocation>
        <location evidence="1 11">Cell outer membrane</location>
        <topology evidence="1 11">Multi-pass membrane protein</topology>
    </subcellularLocation>
</comment>
<keyword evidence="2 11" id="KW-0813">Transport</keyword>
<evidence type="ECO:0000256" key="11">
    <source>
        <dbReference type="PROSITE-ProRule" id="PRU01360"/>
    </source>
</evidence>
<dbReference type="InterPro" id="IPR036942">
    <property type="entry name" value="Beta-barrel_TonB_sf"/>
</dbReference>
<evidence type="ECO:0000256" key="7">
    <source>
        <dbReference type="ARBA" id="ARBA00023065"/>
    </source>
</evidence>
<dbReference type="RefSeq" id="WP_194213506.1">
    <property type="nucleotide sequence ID" value="NZ_CP061205.1"/>
</dbReference>
<evidence type="ECO:0000256" key="13">
    <source>
        <dbReference type="SAM" id="SignalP"/>
    </source>
</evidence>
<keyword evidence="8 12" id="KW-0798">TonB box</keyword>
<evidence type="ECO:0000256" key="12">
    <source>
        <dbReference type="RuleBase" id="RU003357"/>
    </source>
</evidence>
<accession>A0ABV7D7M5</accession>
<keyword evidence="3 11" id="KW-1134">Transmembrane beta strand</keyword>
<evidence type="ECO:0000256" key="2">
    <source>
        <dbReference type="ARBA" id="ARBA00022448"/>
    </source>
</evidence>
<dbReference type="PANTHER" id="PTHR32552">
    <property type="entry name" value="FERRICHROME IRON RECEPTOR-RELATED"/>
    <property type="match status" value="1"/>
</dbReference>
<gene>
    <name evidence="16" type="ORF">ACFOKA_13155</name>
</gene>
<keyword evidence="4" id="KW-0410">Iron transport</keyword>
<keyword evidence="5 11" id="KW-0812">Transmembrane</keyword>
<keyword evidence="7" id="KW-0406">Ion transport</keyword>
<dbReference type="InterPro" id="IPR000531">
    <property type="entry name" value="Beta-barrel_TonB"/>
</dbReference>
<evidence type="ECO:0000256" key="9">
    <source>
        <dbReference type="ARBA" id="ARBA00023136"/>
    </source>
</evidence>
<evidence type="ECO:0000259" key="15">
    <source>
        <dbReference type="Pfam" id="PF07715"/>
    </source>
</evidence>
<feature type="domain" description="TonB-dependent receptor-like beta-barrel" evidence="14">
    <location>
        <begin position="314"/>
        <end position="741"/>
    </location>
</feature>
<dbReference type="EMBL" id="JBHRSL010000010">
    <property type="protein sequence ID" value="MFC3052856.1"/>
    <property type="molecule type" value="Genomic_DNA"/>
</dbReference>
<evidence type="ECO:0000256" key="1">
    <source>
        <dbReference type="ARBA" id="ARBA00004571"/>
    </source>
</evidence>
<comment type="caution">
    <text evidence="16">The sequence shown here is derived from an EMBL/GenBank/DDBJ whole genome shotgun (WGS) entry which is preliminary data.</text>
</comment>
<reference evidence="17" key="1">
    <citation type="journal article" date="2019" name="Int. J. Syst. Evol. Microbiol.">
        <title>The Global Catalogue of Microorganisms (GCM) 10K type strain sequencing project: providing services to taxonomists for standard genome sequencing and annotation.</title>
        <authorList>
            <consortium name="The Broad Institute Genomics Platform"/>
            <consortium name="The Broad Institute Genome Sequencing Center for Infectious Disease"/>
            <person name="Wu L."/>
            <person name="Ma J."/>
        </authorList>
    </citation>
    <scope>NUCLEOTIDE SEQUENCE [LARGE SCALE GENOMIC DNA]</scope>
    <source>
        <strain evidence="17">KCTC 62164</strain>
    </source>
</reference>
<evidence type="ECO:0000313" key="17">
    <source>
        <dbReference type="Proteomes" id="UP001595444"/>
    </source>
</evidence>
<evidence type="ECO:0000313" key="16">
    <source>
        <dbReference type="EMBL" id="MFC3052856.1"/>
    </source>
</evidence>
<keyword evidence="9 11" id="KW-0472">Membrane</keyword>
<dbReference type="InterPro" id="IPR039426">
    <property type="entry name" value="TonB-dep_rcpt-like"/>
</dbReference>
<dbReference type="Pfam" id="PF07715">
    <property type="entry name" value="Plug"/>
    <property type="match status" value="1"/>
</dbReference>
<organism evidence="16 17">
    <name type="scientific">Kordiimonas pumila</name>
    <dbReference type="NCBI Taxonomy" id="2161677"/>
    <lineage>
        <taxon>Bacteria</taxon>
        <taxon>Pseudomonadati</taxon>
        <taxon>Pseudomonadota</taxon>
        <taxon>Alphaproteobacteria</taxon>
        <taxon>Kordiimonadales</taxon>
        <taxon>Kordiimonadaceae</taxon>
        <taxon>Kordiimonas</taxon>
    </lineage>
</organism>
<keyword evidence="6" id="KW-0408">Iron</keyword>
<keyword evidence="16" id="KW-0675">Receptor</keyword>
<dbReference type="Proteomes" id="UP001595444">
    <property type="component" value="Unassembled WGS sequence"/>
</dbReference>
<dbReference type="SUPFAM" id="SSF56935">
    <property type="entry name" value="Porins"/>
    <property type="match status" value="1"/>
</dbReference>